<dbReference type="AlphaFoldDB" id="A0A6U6V2T3"/>
<evidence type="ECO:0000256" key="1">
    <source>
        <dbReference type="ARBA" id="ARBA00004141"/>
    </source>
</evidence>
<dbReference type="InterPro" id="IPR045221">
    <property type="entry name" value="Sphingomyelin_synth-like"/>
</dbReference>
<keyword evidence="5 10" id="KW-0812">Transmembrane</keyword>
<evidence type="ECO:0000256" key="2">
    <source>
        <dbReference type="ARBA" id="ARBA00005441"/>
    </source>
</evidence>
<dbReference type="GO" id="GO:0033188">
    <property type="term" value="F:sphingomyelin synthase activity"/>
    <property type="evidence" value="ECO:0007669"/>
    <property type="project" value="TreeGrafter"/>
</dbReference>
<keyword evidence="8" id="KW-0443">Lipid metabolism</keyword>
<organism evidence="12">
    <name type="scientific">Zooxanthella nutricula</name>
    <dbReference type="NCBI Taxonomy" id="1333877"/>
    <lineage>
        <taxon>Eukaryota</taxon>
        <taxon>Sar</taxon>
        <taxon>Alveolata</taxon>
        <taxon>Dinophyceae</taxon>
        <taxon>Peridiniales</taxon>
        <taxon>Peridiniales incertae sedis</taxon>
        <taxon>Zooxanthella</taxon>
    </lineage>
</organism>
<dbReference type="InterPro" id="IPR018629">
    <property type="entry name" value="XK-rel"/>
</dbReference>
<feature type="transmembrane region" description="Helical" evidence="10">
    <location>
        <begin position="693"/>
        <end position="713"/>
    </location>
</feature>
<dbReference type="GO" id="GO:0005789">
    <property type="term" value="C:endoplasmic reticulum membrane"/>
    <property type="evidence" value="ECO:0007669"/>
    <property type="project" value="TreeGrafter"/>
</dbReference>
<dbReference type="Pfam" id="PF09815">
    <property type="entry name" value="XK-related"/>
    <property type="match status" value="1"/>
</dbReference>
<feature type="transmembrane region" description="Helical" evidence="10">
    <location>
        <begin position="663"/>
        <end position="681"/>
    </location>
</feature>
<comment type="subcellular location">
    <subcellularLocation>
        <location evidence="1">Membrane</location>
        <topology evidence="1">Multi-pass membrane protein</topology>
    </subcellularLocation>
</comment>
<evidence type="ECO:0000256" key="9">
    <source>
        <dbReference type="ARBA" id="ARBA00023136"/>
    </source>
</evidence>
<name>A0A6U6V2T3_9DINO</name>
<dbReference type="Pfam" id="PF14360">
    <property type="entry name" value="PAP2_C"/>
    <property type="match status" value="1"/>
</dbReference>
<keyword evidence="9 10" id="KW-0472">Membrane</keyword>
<keyword evidence="7 10" id="KW-1133">Transmembrane helix</keyword>
<evidence type="ECO:0000256" key="8">
    <source>
        <dbReference type="ARBA" id="ARBA00023098"/>
    </source>
</evidence>
<evidence type="ECO:0000313" key="12">
    <source>
        <dbReference type="EMBL" id="CAD9640003.1"/>
    </source>
</evidence>
<dbReference type="GO" id="GO:0046513">
    <property type="term" value="P:ceramide biosynthetic process"/>
    <property type="evidence" value="ECO:0007669"/>
    <property type="project" value="TreeGrafter"/>
</dbReference>
<accession>A0A6U6V2T3</accession>
<feature type="transmembrane region" description="Helical" evidence="10">
    <location>
        <begin position="637"/>
        <end position="657"/>
    </location>
</feature>
<evidence type="ECO:0000256" key="3">
    <source>
        <dbReference type="ARBA" id="ARBA00008789"/>
    </source>
</evidence>
<feature type="domain" description="Sphingomyelin synthase-like" evidence="11">
    <location>
        <begin position="311"/>
        <end position="384"/>
    </location>
</feature>
<keyword evidence="6" id="KW-0746">Sphingolipid metabolism</keyword>
<feature type="transmembrane region" description="Helical" evidence="10">
    <location>
        <begin position="117"/>
        <end position="137"/>
    </location>
</feature>
<feature type="transmembrane region" description="Helical" evidence="10">
    <location>
        <begin position="314"/>
        <end position="334"/>
    </location>
</feature>
<evidence type="ECO:0000256" key="6">
    <source>
        <dbReference type="ARBA" id="ARBA00022919"/>
    </source>
</evidence>
<dbReference type="PANTHER" id="PTHR21290">
    <property type="entry name" value="SPHINGOMYELIN SYNTHETASE"/>
    <property type="match status" value="1"/>
</dbReference>
<dbReference type="EMBL" id="HBGW01091119">
    <property type="protein sequence ID" value="CAD9640003.1"/>
    <property type="molecule type" value="Transcribed_RNA"/>
</dbReference>
<protein>
    <recommendedName>
        <fullName evidence="11">Sphingomyelin synthase-like domain-containing protein</fullName>
    </recommendedName>
</protein>
<feature type="transmembrane region" description="Helical" evidence="10">
    <location>
        <begin position="206"/>
        <end position="226"/>
    </location>
</feature>
<comment type="similarity">
    <text evidence="2">Belongs to the sphingomyelin synthase family.</text>
</comment>
<evidence type="ECO:0000259" key="11">
    <source>
        <dbReference type="Pfam" id="PF14360"/>
    </source>
</evidence>
<gene>
    <name evidence="12" type="ORF">BRAN1462_LOCUS57825</name>
</gene>
<evidence type="ECO:0000256" key="4">
    <source>
        <dbReference type="ARBA" id="ARBA00022679"/>
    </source>
</evidence>
<feature type="transmembrane region" description="Helical" evidence="10">
    <location>
        <begin position="374"/>
        <end position="399"/>
    </location>
</feature>
<comment type="similarity">
    <text evidence="3">Belongs to the XK family.</text>
</comment>
<feature type="transmembrane region" description="Helical" evidence="10">
    <location>
        <begin position="346"/>
        <end position="368"/>
    </location>
</feature>
<feature type="transmembrane region" description="Helical" evidence="10">
    <location>
        <begin position="420"/>
        <end position="444"/>
    </location>
</feature>
<dbReference type="GO" id="GO:0047493">
    <property type="term" value="F:ceramide cholinephosphotransferase activity"/>
    <property type="evidence" value="ECO:0007669"/>
    <property type="project" value="TreeGrafter"/>
</dbReference>
<dbReference type="GO" id="GO:0000139">
    <property type="term" value="C:Golgi membrane"/>
    <property type="evidence" value="ECO:0007669"/>
    <property type="project" value="TreeGrafter"/>
</dbReference>
<sequence>MEEARGMELSFMKGEEKNGDIAFVHKADRVASRTRGPNGYFQMTPFDDDEETKLANPDSKVDAAKGASATVAAPVKPKLGPIGFLWSEVSITCTRAVESWIVFLDEFAEMRATMWRAVGGLVLWGLPATLAVASMLLQSLSARLATLYYIRYMERIDLLTANSTATGGLPGVDPLSPDWIRVHHLDYPQKLQDIFASFVEPVYIPAYVWDITLFPFTLLCIILVLVKRDVYMWTKLCVCFVMLDVLRAICHVSTVVPDSQGWESCKERLTNYGARPDALEEMRHMDIDWRTAFGGSVIHIVEAEAKGMRYCADMVFSGGAFVLLLFSLGIIEVLRRQWPENGKTRAAVGLLAISSVLVTAVGTLAARYHYTLDVVLALVLTGLWYDSSSVAAFCGWWASLVDHRQAPKVFVPNRETAPKLSTFGVCTGLFSYLLELAMSLWVAWDFYVNGRYEIAMIYLGLMSAVSFVLIIFSFLIFTTDPDLSKLPVCVRFPLSLFLGSTHLIYVVTQMLSLKRGAVMDESFVIKIFKACLQSAPLAVLQLHSLVSYTLHSDLQHTSLTSTVILYKRYIQMLMAFYNLGEAVALFDGLRSSVFDQLLRNMLWRTLLVLMRAAEVTSRISLLVLFHCFMEELEGFKYGIPVLVSCDFILAAILVRCMGVAKKFLAVSFLALISLTSNVYLFQKDEERRRTADMLLLGRTGELFVFFAGCAWYFKFYPGGMHLLLQFASFHKGSCSLLVISSLVYLLLLAVWLEIRRVHVPREWDDQEQGVELDDDA</sequence>
<reference evidence="12" key="1">
    <citation type="submission" date="2021-01" db="EMBL/GenBank/DDBJ databases">
        <authorList>
            <person name="Corre E."/>
            <person name="Pelletier E."/>
            <person name="Niang G."/>
            <person name="Scheremetjew M."/>
            <person name="Finn R."/>
            <person name="Kale V."/>
            <person name="Holt S."/>
            <person name="Cochrane G."/>
            <person name="Meng A."/>
            <person name="Brown T."/>
            <person name="Cohen L."/>
        </authorList>
    </citation>
    <scope>NUCLEOTIDE SEQUENCE</scope>
    <source>
        <strain evidence="12">RCC3387</strain>
    </source>
</reference>
<dbReference type="InterPro" id="IPR025749">
    <property type="entry name" value="Sphingomyelin_synth-like_dom"/>
</dbReference>
<feature type="transmembrane region" description="Helical" evidence="10">
    <location>
        <begin position="733"/>
        <end position="752"/>
    </location>
</feature>
<evidence type="ECO:0000256" key="5">
    <source>
        <dbReference type="ARBA" id="ARBA00022692"/>
    </source>
</evidence>
<dbReference type="PANTHER" id="PTHR21290:SF25">
    <property type="entry name" value="SPHINGOMYELIN SYNTHASE-RELATED PROTEIN 1"/>
    <property type="match status" value="1"/>
</dbReference>
<dbReference type="GO" id="GO:0005886">
    <property type="term" value="C:plasma membrane"/>
    <property type="evidence" value="ECO:0007669"/>
    <property type="project" value="TreeGrafter"/>
</dbReference>
<proteinExistence type="inferred from homology"/>
<feature type="transmembrane region" description="Helical" evidence="10">
    <location>
        <begin position="489"/>
        <end position="507"/>
    </location>
</feature>
<feature type="transmembrane region" description="Helical" evidence="10">
    <location>
        <begin position="456"/>
        <end position="477"/>
    </location>
</feature>
<evidence type="ECO:0000256" key="7">
    <source>
        <dbReference type="ARBA" id="ARBA00022989"/>
    </source>
</evidence>
<keyword evidence="4" id="KW-0808">Transferase</keyword>
<evidence type="ECO:0000256" key="10">
    <source>
        <dbReference type="SAM" id="Phobius"/>
    </source>
</evidence>